<dbReference type="CDD" id="cd06171">
    <property type="entry name" value="Sigma70_r4"/>
    <property type="match status" value="1"/>
</dbReference>
<dbReference type="NCBIfam" id="TIGR02937">
    <property type="entry name" value="sigma70-ECF"/>
    <property type="match status" value="1"/>
</dbReference>
<keyword evidence="8" id="KW-1185">Reference proteome</keyword>
<feature type="domain" description="RNA polymerase sigma-70 region 2" evidence="5">
    <location>
        <begin position="23"/>
        <end position="89"/>
    </location>
</feature>
<feature type="domain" description="RNA polymerase sigma factor 70 region 4 type 2" evidence="6">
    <location>
        <begin position="121"/>
        <end position="168"/>
    </location>
</feature>
<keyword evidence="3" id="KW-0731">Sigma factor</keyword>
<dbReference type="InterPro" id="IPR014284">
    <property type="entry name" value="RNA_pol_sigma-70_dom"/>
</dbReference>
<evidence type="ECO:0000256" key="3">
    <source>
        <dbReference type="ARBA" id="ARBA00023082"/>
    </source>
</evidence>
<protein>
    <recommendedName>
        <fullName evidence="9">RNA polymerase sigma-70 factor</fullName>
    </recommendedName>
</protein>
<dbReference type="InterPro" id="IPR007627">
    <property type="entry name" value="RNA_pol_sigma70_r2"/>
</dbReference>
<dbReference type="InterPro" id="IPR039425">
    <property type="entry name" value="RNA_pol_sigma-70-like"/>
</dbReference>
<dbReference type="InterPro" id="IPR036388">
    <property type="entry name" value="WH-like_DNA-bd_sf"/>
</dbReference>
<accession>A0A0D8JEQ1</accession>
<dbReference type="Gene3D" id="1.10.10.10">
    <property type="entry name" value="Winged helix-like DNA-binding domain superfamily/Winged helix DNA-binding domain"/>
    <property type="match status" value="1"/>
</dbReference>
<dbReference type="PANTHER" id="PTHR43133:SF46">
    <property type="entry name" value="RNA POLYMERASE SIGMA-70 FACTOR ECF SUBFAMILY"/>
    <property type="match status" value="1"/>
</dbReference>
<gene>
    <name evidence="7" type="ORF">LH29_08360</name>
</gene>
<evidence type="ECO:0000256" key="1">
    <source>
        <dbReference type="ARBA" id="ARBA00010641"/>
    </source>
</evidence>
<reference evidence="7 8" key="1">
    <citation type="submission" date="2014-09" db="EMBL/GenBank/DDBJ databases">
        <title>Draft Genome Sequence of Draconibacterium sp. JN14CK-3.</title>
        <authorList>
            <person name="Dong C."/>
            <person name="Lai Q."/>
            <person name="Shao Z."/>
        </authorList>
    </citation>
    <scope>NUCLEOTIDE SEQUENCE [LARGE SCALE GENOMIC DNA]</scope>
    <source>
        <strain evidence="7 8">JN14CK-3</strain>
    </source>
</reference>
<evidence type="ECO:0000259" key="5">
    <source>
        <dbReference type="Pfam" id="PF04542"/>
    </source>
</evidence>
<comment type="caution">
    <text evidence="7">The sequence shown here is derived from an EMBL/GenBank/DDBJ whole genome shotgun (WGS) entry which is preliminary data.</text>
</comment>
<dbReference type="InterPro" id="IPR014327">
    <property type="entry name" value="RNA_pol_sigma70_bacteroid"/>
</dbReference>
<dbReference type="OrthoDB" id="1120819at2"/>
<dbReference type="STRING" id="1544798.LH29_08360"/>
<evidence type="ECO:0000256" key="4">
    <source>
        <dbReference type="ARBA" id="ARBA00023163"/>
    </source>
</evidence>
<dbReference type="InterPro" id="IPR013324">
    <property type="entry name" value="RNA_pol_sigma_r3/r4-like"/>
</dbReference>
<dbReference type="SUPFAM" id="SSF88659">
    <property type="entry name" value="Sigma3 and sigma4 domains of RNA polymerase sigma factors"/>
    <property type="match status" value="1"/>
</dbReference>
<evidence type="ECO:0000259" key="6">
    <source>
        <dbReference type="Pfam" id="PF08281"/>
    </source>
</evidence>
<dbReference type="NCBIfam" id="TIGR02985">
    <property type="entry name" value="Sig70_bacteroi1"/>
    <property type="match status" value="1"/>
</dbReference>
<dbReference type="Pfam" id="PF04542">
    <property type="entry name" value="Sigma70_r2"/>
    <property type="match status" value="1"/>
</dbReference>
<comment type="similarity">
    <text evidence="1">Belongs to the sigma-70 factor family. ECF subfamily.</text>
</comment>
<dbReference type="Pfam" id="PF08281">
    <property type="entry name" value="Sigma70_r4_2"/>
    <property type="match status" value="1"/>
</dbReference>
<dbReference type="RefSeq" id="WP_045027514.1">
    <property type="nucleotide sequence ID" value="NZ_JRHC01000001.1"/>
</dbReference>
<proteinExistence type="inferred from homology"/>
<name>A0A0D8JEQ1_9BACT</name>
<keyword evidence="2" id="KW-0805">Transcription regulation</keyword>
<dbReference type="InterPro" id="IPR013325">
    <property type="entry name" value="RNA_pol_sigma_r2"/>
</dbReference>
<dbReference type="EMBL" id="JRHC01000001">
    <property type="protein sequence ID" value="KJF45372.1"/>
    <property type="molecule type" value="Genomic_DNA"/>
</dbReference>
<dbReference type="AlphaFoldDB" id="A0A0D8JEQ1"/>
<keyword evidence="4" id="KW-0804">Transcription</keyword>
<dbReference type="Gene3D" id="1.10.1740.10">
    <property type="match status" value="1"/>
</dbReference>
<evidence type="ECO:0000313" key="8">
    <source>
        <dbReference type="Proteomes" id="UP000032544"/>
    </source>
</evidence>
<evidence type="ECO:0000313" key="7">
    <source>
        <dbReference type="EMBL" id="KJF45372.1"/>
    </source>
</evidence>
<dbReference type="GO" id="GO:0006352">
    <property type="term" value="P:DNA-templated transcription initiation"/>
    <property type="evidence" value="ECO:0007669"/>
    <property type="project" value="InterPro"/>
</dbReference>
<organism evidence="7 8">
    <name type="scientific">Draconibacterium sediminis</name>
    <dbReference type="NCBI Taxonomy" id="1544798"/>
    <lineage>
        <taxon>Bacteria</taxon>
        <taxon>Pseudomonadati</taxon>
        <taxon>Bacteroidota</taxon>
        <taxon>Bacteroidia</taxon>
        <taxon>Marinilabiliales</taxon>
        <taxon>Prolixibacteraceae</taxon>
        <taxon>Draconibacterium</taxon>
    </lineage>
</organism>
<evidence type="ECO:0000256" key="2">
    <source>
        <dbReference type="ARBA" id="ARBA00023015"/>
    </source>
</evidence>
<sequence>MTIEEKILLNEIKKKNKEVFELLFDQYYPVLVKFAEGYLHDLDACEDLVQTFFISFWTGSQNMNITTSIKSYFFKSVKNLCLNQIRDLKVRDKHEIQYVESLINIEPDEKLIDPDILSFINEAVESLPIQMSEIFRQKYFQGKQVKEIASNMGISDGTVKTQLFRARAILRDKLFDLTNINFIL</sequence>
<dbReference type="Proteomes" id="UP000032544">
    <property type="component" value="Unassembled WGS sequence"/>
</dbReference>
<dbReference type="GO" id="GO:0003677">
    <property type="term" value="F:DNA binding"/>
    <property type="evidence" value="ECO:0007669"/>
    <property type="project" value="InterPro"/>
</dbReference>
<dbReference type="GO" id="GO:0016987">
    <property type="term" value="F:sigma factor activity"/>
    <property type="evidence" value="ECO:0007669"/>
    <property type="project" value="UniProtKB-KW"/>
</dbReference>
<dbReference type="SUPFAM" id="SSF88946">
    <property type="entry name" value="Sigma2 domain of RNA polymerase sigma factors"/>
    <property type="match status" value="1"/>
</dbReference>
<dbReference type="InterPro" id="IPR013249">
    <property type="entry name" value="RNA_pol_sigma70_r4_t2"/>
</dbReference>
<evidence type="ECO:0008006" key="9">
    <source>
        <dbReference type="Google" id="ProtNLM"/>
    </source>
</evidence>
<dbReference type="PANTHER" id="PTHR43133">
    <property type="entry name" value="RNA POLYMERASE ECF-TYPE SIGMA FACTO"/>
    <property type="match status" value="1"/>
</dbReference>